<dbReference type="Pfam" id="PF21547">
    <property type="entry name" value="TTI1"/>
    <property type="match status" value="1"/>
</dbReference>
<dbReference type="WBParaSite" id="ACRNAN_scaffold992.g14363.t1">
    <property type="protein sequence ID" value="ACRNAN_scaffold992.g14363.t1"/>
    <property type="gene ID" value="ACRNAN_scaffold992.g14363"/>
</dbReference>
<dbReference type="SUPFAM" id="SSF48371">
    <property type="entry name" value="ARM repeat"/>
    <property type="match status" value="1"/>
</dbReference>
<accession>A0A914ENW1</accession>
<keyword evidence="4" id="KW-1185">Reference proteome</keyword>
<evidence type="ECO:0000313" key="4">
    <source>
        <dbReference type="Proteomes" id="UP000887540"/>
    </source>
</evidence>
<dbReference type="InterPro" id="IPR052587">
    <property type="entry name" value="TELO2-interacting_protein_1"/>
</dbReference>
<dbReference type="PANTHER" id="PTHR18460:SF3">
    <property type="entry name" value="TELO2-INTERACTING PROTEIN 1 HOMOLOG"/>
    <property type="match status" value="1"/>
</dbReference>
<protein>
    <submittedName>
        <fullName evidence="5">Uncharacterized protein</fullName>
    </submittedName>
</protein>
<dbReference type="Pfam" id="PF24173">
    <property type="entry name" value="TPR_TTI1_N"/>
    <property type="match status" value="1"/>
</dbReference>
<evidence type="ECO:0000256" key="1">
    <source>
        <dbReference type="SAM" id="MobiDB-lite"/>
    </source>
</evidence>
<dbReference type="InterPro" id="IPR011989">
    <property type="entry name" value="ARM-like"/>
</dbReference>
<dbReference type="Pfam" id="PF24181">
    <property type="entry name" value="TPR_TTI1_C"/>
    <property type="match status" value="1"/>
</dbReference>
<dbReference type="GO" id="GO:0005737">
    <property type="term" value="C:cytoplasm"/>
    <property type="evidence" value="ECO:0007669"/>
    <property type="project" value="TreeGrafter"/>
</dbReference>
<reference evidence="5" key="1">
    <citation type="submission" date="2022-11" db="UniProtKB">
        <authorList>
            <consortium name="WormBaseParasite"/>
        </authorList>
    </citation>
    <scope>IDENTIFICATION</scope>
</reference>
<sequence>MEPENSINRRDDSDITLWKSAQRLLTSKIYQLSKDSIDVDELRQILAELGQCLVPVLNHSDCIKGFFCEEFRPNFGHLVHLLLEIMSSDRYEVTIRVKAAEILSYTTDHNLGSLSSDALSLVLPGVVGRCMKIALNSANVTYFELSVISLKILSDAICCCMNNSEYEIYAESAESIETNTNKLSISKNKAWFKMASEKLLPSLATLSAKLCANNNYRIRYALLNSLSNVYEKCSTAFGNSLAEILIDLCVILLNDPYSLISEKAEKVLKSIEKAEEGLLFRHLSDKLYRLCTKLPTEIRNATSGSLPFQNVINIVRALGPVLLNRIFLASSSYLERLCISVATIIRVNKKKLMISQATSGDSSNSLDVSTSFPLDCDISYQKLLELFQLIIQVEDFAMVFDVLLENINSMDTQNKVSYAILLCAVIENINKLDKIHEEFTRHLKSFIQEALRILSRLDILEPEISDEQIEDQSYEHSHESCLATALLTGISLAMNSLQNDRLFNQIMIDTIYETLKWCAVSNFIVKASAELSLRLLAKANGLSVPEMLLKYGNYIAYKISLVVRDFANNQRAPLVLSEMLNRCDDSVMYEQVRFIVMELIVVLDRNDQQQTTLILRALRNFIRCLRRWFPGLKPPEELPYSNTDVVENPEESNQEESNTGPLSEVPKQSVPSPIQSAIEILRRTKHMISSPYLPIRILVLDILDEALLCVEHFENELLPMIHQNWLGLIRAFDSGWQKAISDDGKLVAARAIRVAETMCRLSGNFVYRKIMDELVPNLIKIMKETVPRRRTPSVYMHTSTFKFQLAVIQCIPTFVEKLELSGENKNAFIDILKTYSNEECQEAALRKESDESIRRIESLQLSFGD</sequence>
<dbReference type="InterPro" id="IPR016024">
    <property type="entry name" value="ARM-type_fold"/>
</dbReference>
<evidence type="ECO:0000313" key="5">
    <source>
        <dbReference type="WBParaSite" id="ACRNAN_scaffold992.g14363.t1"/>
    </source>
</evidence>
<proteinExistence type="predicted"/>
<dbReference type="PANTHER" id="PTHR18460">
    <property type="entry name" value="TEL2 INTERACTING PROTEIN 1 TTI1 FAMILY MEMBER"/>
    <property type="match status" value="1"/>
</dbReference>
<dbReference type="InterPro" id="IPR057567">
    <property type="entry name" value="TPR_TTI1_C"/>
</dbReference>
<name>A0A914ENW1_9BILA</name>
<dbReference type="AlphaFoldDB" id="A0A914ENW1"/>
<feature type="domain" description="TTI1 C-terminal TPR" evidence="3">
    <location>
        <begin position="648"/>
        <end position="839"/>
    </location>
</feature>
<dbReference type="Gene3D" id="1.25.10.10">
    <property type="entry name" value="Leucine-rich Repeat Variant"/>
    <property type="match status" value="1"/>
</dbReference>
<evidence type="ECO:0000259" key="3">
    <source>
        <dbReference type="Pfam" id="PF24181"/>
    </source>
</evidence>
<feature type="region of interest" description="Disordered" evidence="1">
    <location>
        <begin position="639"/>
        <end position="670"/>
    </location>
</feature>
<evidence type="ECO:0000259" key="2">
    <source>
        <dbReference type="Pfam" id="PF24173"/>
    </source>
</evidence>
<dbReference type="InterPro" id="IPR057566">
    <property type="entry name" value="TPR_TTI1_N"/>
</dbReference>
<dbReference type="InterPro" id="IPR049362">
    <property type="entry name" value="TTI1_rpt"/>
</dbReference>
<organism evidence="4 5">
    <name type="scientific">Acrobeloides nanus</name>
    <dbReference type="NCBI Taxonomy" id="290746"/>
    <lineage>
        <taxon>Eukaryota</taxon>
        <taxon>Metazoa</taxon>
        <taxon>Ecdysozoa</taxon>
        <taxon>Nematoda</taxon>
        <taxon>Chromadorea</taxon>
        <taxon>Rhabditida</taxon>
        <taxon>Tylenchina</taxon>
        <taxon>Cephalobomorpha</taxon>
        <taxon>Cephaloboidea</taxon>
        <taxon>Cephalobidae</taxon>
        <taxon>Acrobeloides</taxon>
    </lineage>
</organism>
<feature type="domain" description="TTI1 N-terminal TPR" evidence="2">
    <location>
        <begin position="15"/>
        <end position="255"/>
    </location>
</feature>
<dbReference type="Proteomes" id="UP000887540">
    <property type="component" value="Unplaced"/>
</dbReference>